<sequence length="76" mass="8735">FGHRYRYEGTAWGGGISAGWVHPLSRRWNLEFELGGGIVWADWERFQCVHCGKRVDKGKGVRLVPTRTAINLVYLF</sequence>
<dbReference type="EMBL" id="AWSV01000164">
    <property type="protein sequence ID" value="ERI81356.1"/>
    <property type="molecule type" value="Genomic_DNA"/>
</dbReference>
<comment type="caution">
    <text evidence="1">The sequence shown here is derived from an EMBL/GenBank/DDBJ whole genome shotgun (WGS) entry which is preliminary data.</text>
</comment>
<dbReference type="HOGENOM" id="CLU_2643571_0_0_10"/>
<dbReference type="OrthoDB" id="1028990at2"/>
<reference evidence="1 2" key="1">
    <citation type="submission" date="2013-08" db="EMBL/GenBank/DDBJ databases">
        <authorList>
            <person name="Weinstock G."/>
            <person name="Sodergren E."/>
            <person name="Wylie T."/>
            <person name="Fulton L."/>
            <person name="Fulton R."/>
            <person name="Fronick C."/>
            <person name="O'Laughlin M."/>
            <person name="Godfrey J."/>
            <person name="Miner T."/>
            <person name="Herter B."/>
            <person name="Appelbaum E."/>
            <person name="Cordes M."/>
            <person name="Lek S."/>
            <person name="Wollam A."/>
            <person name="Pepin K.H."/>
            <person name="Palsikar V.B."/>
            <person name="Mitreva M."/>
            <person name="Wilson R.K."/>
        </authorList>
    </citation>
    <scope>NUCLEOTIDE SEQUENCE [LARGE SCALE GENOMIC DNA]</scope>
    <source>
        <strain evidence="1 2">F0041</strain>
    </source>
</reference>
<feature type="non-terminal residue" evidence="1">
    <location>
        <position position="1"/>
    </location>
</feature>
<evidence type="ECO:0000313" key="1">
    <source>
        <dbReference type="EMBL" id="ERI81356.1"/>
    </source>
</evidence>
<dbReference type="Pfam" id="PF12099">
    <property type="entry name" value="DUF3575"/>
    <property type="match status" value="1"/>
</dbReference>
<proteinExistence type="predicted"/>
<evidence type="ECO:0000313" key="2">
    <source>
        <dbReference type="Proteomes" id="UP000016496"/>
    </source>
</evidence>
<dbReference type="InterPro" id="IPR021958">
    <property type="entry name" value="DUF3575"/>
</dbReference>
<protein>
    <recommendedName>
        <fullName evidence="3">DUF3575 domain-containing protein</fullName>
    </recommendedName>
</protein>
<gene>
    <name evidence="1" type="ORF">HMPREF1981_03258</name>
</gene>
<name>U2DNT5_9BACE</name>
<dbReference type="AlphaFoldDB" id="U2DNT5"/>
<evidence type="ECO:0008006" key="3">
    <source>
        <dbReference type="Google" id="ProtNLM"/>
    </source>
</evidence>
<accession>U2DNT5</accession>
<dbReference type="Proteomes" id="UP000016496">
    <property type="component" value="Unassembled WGS sequence"/>
</dbReference>
<dbReference type="RefSeq" id="WP_021647021.1">
    <property type="nucleotide sequence ID" value="NZ_KE993160.1"/>
</dbReference>
<organism evidence="1 2">
    <name type="scientific">Bacteroides pyogenes F0041</name>
    <dbReference type="NCBI Taxonomy" id="1321819"/>
    <lineage>
        <taxon>Bacteria</taxon>
        <taxon>Pseudomonadati</taxon>
        <taxon>Bacteroidota</taxon>
        <taxon>Bacteroidia</taxon>
        <taxon>Bacteroidales</taxon>
        <taxon>Bacteroidaceae</taxon>
        <taxon>Bacteroides</taxon>
    </lineage>
</organism>